<feature type="region of interest" description="Disordered" evidence="2">
    <location>
        <begin position="60"/>
        <end position="114"/>
    </location>
</feature>
<evidence type="ECO:0000313" key="4">
    <source>
        <dbReference type="Proteomes" id="UP000054196"/>
    </source>
</evidence>
<dbReference type="Proteomes" id="UP000054196">
    <property type="component" value="Unassembled WGS sequence"/>
</dbReference>
<proteinExistence type="inferred from homology"/>
<reference evidence="4" key="1">
    <citation type="journal article" date="2012" name="Science">
        <title>The Paleozoic origin of enzymatic lignin decomposition reconstructed from 31 fungal genomes.</title>
        <authorList>
            <person name="Floudas D."/>
            <person name="Binder M."/>
            <person name="Riley R."/>
            <person name="Barry K."/>
            <person name="Blanchette R.A."/>
            <person name="Henrissat B."/>
            <person name="Martinez A.T."/>
            <person name="Otillar R."/>
            <person name="Spatafora J.W."/>
            <person name="Yadav J.S."/>
            <person name="Aerts A."/>
            <person name="Benoit I."/>
            <person name="Boyd A."/>
            <person name="Carlson A."/>
            <person name="Copeland A."/>
            <person name="Coutinho P.M."/>
            <person name="de Vries R.P."/>
            <person name="Ferreira P."/>
            <person name="Findley K."/>
            <person name="Foster B."/>
            <person name="Gaskell J."/>
            <person name="Glotzer D."/>
            <person name="Gorecki P."/>
            <person name="Heitman J."/>
            <person name="Hesse C."/>
            <person name="Hori C."/>
            <person name="Igarashi K."/>
            <person name="Jurgens J.A."/>
            <person name="Kallen N."/>
            <person name="Kersten P."/>
            <person name="Kohler A."/>
            <person name="Kuees U."/>
            <person name="Kumar T.K.A."/>
            <person name="Kuo A."/>
            <person name="LaButti K."/>
            <person name="Larrondo L.F."/>
            <person name="Lindquist E."/>
            <person name="Ling A."/>
            <person name="Lombard V."/>
            <person name="Lucas S."/>
            <person name="Lundell T."/>
            <person name="Martin R."/>
            <person name="McLaughlin D.J."/>
            <person name="Morgenstern I."/>
            <person name="Morin E."/>
            <person name="Murat C."/>
            <person name="Nagy L.G."/>
            <person name="Nolan M."/>
            <person name="Ohm R.A."/>
            <person name="Patyshakuliyeva A."/>
            <person name="Rokas A."/>
            <person name="Ruiz-Duenas F.J."/>
            <person name="Sabat G."/>
            <person name="Salamov A."/>
            <person name="Samejima M."/>
            <person name="Schmutz J."/>
            <person name="Slot J.C."/>
            <person name="St John F."/>
            <person name="Stenlid J."/>
            <person name="Sun H."/>
            <person name="Sun S."/>
            <person name="Syed K."/>
            <person name="Tsang A."/>
            <person name="Wiebenga A."/>
            <person name="Young D."/>
            <person name="Pisabarro A."/>
            <person name="Eastwood D.C."/>
            <person name="Martin F."/>
            <person name="Cullen D."/>
            <person name="Grigoriev I.V."/>
            <person name="Hibbett D.S."/>
        </authorList>
    </citation>
    <scope>NUCLEOTIDE SEQUENCE [LARGE SCALE GENOMIC DNA]</scope>
    <source>
        <strain evidence="4">HHB-11173 SS5</strain>
    </source>
</reference>
<comment type="similarity">
    <text evidence="1">Belongs to the SIP5 family.</text>
</comment>
<protein>
    <recommendedName>
        <fullName evidence="5">RING-type domain-containing protein</fullName>
    </recommendedName>
</protein>
<evidence type="ECO:0000256" key="1">
    <source>
        <dbReference type="ARBA" id="ARBA00010402"/>
    </source>
</evidence>
<dbReference type="InterPro" id="IPR039301">
    <property type="entry name" value="Sip5/DA2"/>
</dbReference>
<keyword evidence="4" id="KW-1185">Reference proteome</keyword>
<feature type="compositionally biased region" description="Basic and acidic residues" evidence="2">
    <location>
        <begin position="345"/>
        <end position="358"/>
    </location>
</feature>
<dbReference type="OMA" id="ISEPANC"/>
<feature type="compositionally biased region" description="Gly residues" evidence="2">
    <location>
        <begin position="309"/>
        <end position="318"/>
    </location>
</feature>
<feature type="region of interest" description="Disordered" evidence="2">
    <location>
        <begin position="279"/>
        <end position="318"/>
    </location>
</feature>
<organism evidence="3 4">
    <name type="scientific">Punctularia strigosozonata (strain HHB-11173)</name>
    <name type="common">White-rot fungus</name>
    <dbReference type="NCBI Taxonomy" id="741275"/>
    <lineage>
        <taxon>Eukaryota</taxon>
        <taxon>Fungi</taxon>
        <taxon>Dikarya</taxon>
        <taxon>Basidiomycota</taxon>
        <taxon>Agaricomycotina</taxon>
        <taxon>Agaricomycetes</taxon>
        <taxon>Corticiales</taxon>
        <taxon>Punctulariaceae</taxon>
        <taxon>Punctularia</taxon>
    </lineage>
</organism>
<feature type="compositionally biased region" description="Polar residues" evidence="2">
    <location>
        <begin position="483"/>
        <end position="498"/>
    </location>
</feature>
<dbReference type="OrthoDB" id="21471at2759"/>
<feature type="compositionally biased region" description="Gly residues" evidence="2">
    <location>
        <begin position="284"/>
        <end position="299"/>
    </location>
</feature>
<dbReference type="RefSeq" id="XP_007389146.1">
    <property type="nucleotide sequence ID" value="XM_007389084.1"/>
</dbReference>
<dbReference type="GO" id="GO:0005737">
    <property type="term" value="C:cytoplasm"/>
    <property type="evidence" value="ECO:0007669"/>
    <property type="project" value="TreeGrafter"/>
</dbReference>
<feature type="region of interest" description="Disordered" evidence="2">
    <location>
        <begin position="194"/>
        <end position="222"/>
    </location>
</feature>
<gene>
    <name evidence="3" type="ORF">PUNSTDRAFT_123226</name>
</gene>
<feature type="compositionally biased region" description="Low complexity" evidence="2">
    <location>
        <begin position="500"/>
        <end position="514"/>
    </location>
</feature>
<evidence type="ECO:0000313" key="3">
    <source>
        <dbReference type="EMBL" id="EIN03659.1"/>
    </source>
</evidence>
<dbReference type="KEGG" id="psq:PUNSTDRAFT_123226"/>
<feature type="region of interest" description="Disordered" evidence="2">
    <location>
        <begin position="345"/>
        <end position="596"/>
    </location>
</feature>
<dbReference type="InterPro" id="IPR003903">
    <property type="entry name" value="UIM_dom"/>
</dbReference>
<evidence type="ECO:0008006" key="5">
    <source>
        <dbReference type="Google" id="ProtNLM"/>
    </source>
</evidence>
<dbReference type="eggNOG" id="KOG2789">
    <property type="taxonomic scope" value="Eukaryota"/>
</dbReference>
<feature type="compositionally biased region" description="Polar residues" evidence="2">
    <location>
        <begin position="386"/>
        <end position="409"/>
    </location>
</feature>
<name>R7S1D9_PUNST</name>
<dbReference type="CDD" id="cd24139">
    <property type="entry name" value="SIP5-like"/>
    <property type="match status" value="1"/>
</dbReference>
<dbReference type="EMBL" id="JH687560">
    <property type="protein sequence ID" value="EIN03659.1"/>
    <property type="molecule type" value="Genomic_DNA"/>
</dbReference>
<feature type="compositionally biased region" description="Low complexity" evidence="2">
    <location>
        <begin position="543"/>
        <end position="555"/>
    </location>
</feature>
<feature type="compositionally biased region" description="Polar residues" evidence="2">
    <location>
        <begin position="585"/>
        <end position="596"/>
    </location>
</feature>
<feature type="compositionally biased region" description="Low complexity" evidence="2">
    <location>
        <begin position="359"/>
        <end position="382"/>
    </location>
</feature>
<accession>R7S1D9</accession>
<feature type="compositionally biased region" description="Basic and acidic residues" evidence="2">
    <location>
        <begin position="556"/>
        <end position="566"/>
    </location>
</feature>
<dbReference type="PROSITE" id="PS50330">
    <property type="entry name" value="UIM"/>
    <property type="match status" value="1"/>
</dbReference>
<sequence>MGNSSSTGRGHQEETVDFGFLTPQVYTGQRDWNQAVVAQAIVERRLAPFYRPLEDYEESWDEEQIMAARKEPPPELAEGAGEGSSGHAHRAESVNSRTHGKRSSHSGKEPSRHPEAAIYRGAVECPICFLYYPPNINYSRCCEQPICTECFVQIKRAEPTPQHLESEPAACPYCVQENFGVVYTPPKWRAGIGSEGAMPPSPGMQVSPSNPPPTRRRKSFGANDPEVVTIDYIRPDWEQKLAAVKAAVARRAARRIIMRQVGDRLIPVGVTSGRVHLLPEGAEGALGQGDGEGGGGSSGGRRSRRRGQGNPGLGEFLGLGGQDIEELMIMEAMRLSLIEEEERQRKEREKKAKEEAEQAKNGASAAASASTSAGESSAATTAPRAGTSNLPTLTIPGTSASSSGRTSLDATEERRRSLTPTETTPASGKRHRFSASLSRLRGRSPSPPRGSSVSAAFRNVGATAAAVGTPSPASERAPGGSGTQTPRASAPGTATPTEESAGAALSVPVVVAPDADAEGSGSSAPATADAGLPVPAPPRPVHAESFASSVASVDSARAETYDRLGSDDEGESVARVPLLGADTVESPTSGLGPSAR</sequence>
<dbReference type="PANTHER" id="PTHR31315:SF1">
    <property type="entry name" value="PROTEIN SIP5"/>
    <property type="match status" value="1"/>
</dbReference>
<evidence type="ECO:0000256" key="2">
    <source>
        <dbReference type="SAM" id="MobiDB-lite"/>
    </source>
</evidence>
<dbReference type="AlphaFoldDB" id="R7S1D9"/>
<dbReference type="GeneID" id="18877651"/>
<dbReference type="PANTHER" id="PTHR31315">
    <property type="entry name" value="PROTEIN SIP5"/>
    <property type="match status" value="1"/>
</dbReference>
<dbReference type="HOGENOM" id="CLU_012572_2_0_1"/>